<dbReference type="PANTHER" id="PTHR19288:SF90">
    <property type="entry name" value="OS08G0542600 PROTEIN"/>
    <property type="match status" value="1"/>
</dbReference>
<keyword evidence="1" id="KW-0378">Hydrolase</keyword>
<dbReference type="GO" id="GO:0016791">
    <property type="term" value="F:phosphatase activity"/>
    <property type="evidence" value="ECO:0007669"/>
    <property type="project" value="TreeGrafter"/>
</dbReference>
<evidence type="ECO:0000313" key="2">
    <source>
        <dbReference type="Proteomes" id="UP001141619"/>
    </source>
</evidence>
<gene>
    <name evidence="1" type="ORF">NYP16_08230</name>
</gene>
<reference evidence="1" key="1">
    <citation type="submission" date="2022-08" db="EMBL/GenBank/DDBJ databases">
        <authorList>
            <person name="Vandamme P."/>
            <person name="Hettiarachchi A."/>
            <person name="Peeters C."/>
            <person name="Cnockaert M."/>
            <person name="Carlier A."/>
        </authorList>
    </citation>
    <scope>NUCLEOTIDE SEQUENCE</scope>
    <source>
        <strain evidence="1">LMG 31809</strain>
    </source>
</reference>
<dbReference type="Pfam" id="PF13242">
    <property type="entry name" value="Hydrolase_like"/>
    <property type="match status" value="1"/>
</dbReference>
<sequence length="292" mass="31186">MTRLPQPPKALHLQGIAAIVDQFDAVLCDVWGVIHNGQQAHADALDALGRLRALDKPVVLLSNSPRPAPPIFGQLQGFGVQAGQHFDALVTAGDMARAVVLERFADKRCYHIGPDRDLPLFDALPVTLTTGVGDADVLMCTGLVDEYHETAADYLPLLERAAARGLPLICANPDLIVHMGDDLIPCAGAIAVLYDQIGGSSIYCGKPHESAYAHTLRVIAGCAGRVIPASRVLAIGDAFDTDIRGAKRAGLPSLLISSGIHRDEHGGDHDRLTALGQDRGFLPDWVMDHLAW</sequence>
<dbReference type="InterPro" id="IPR006356">
    <property type="entry name" value="HAD-SF_hydro_IIA_hyp3"/>
</dbReference>
<protein>
    <submittedName>
        <fullName evidence="1">TIGR01459 family HAD-type hydrolase</fullName>
    </submittedName>
</protein>
<dbReference type="InterPro" id="IPR023214">
    <property type="entry name" value="HAD_sf"/>
</dbReference>
<dbReference type="NCBIfam" id="TIGR01459">
    <property type="entry name" value="HAD-SF-IIA-hyp4"/>
    <property type="match status" value="1"/>
</dbReference>
<proteinExistence type="predicted"/>
<dbReference type="Proteomes" id="UP001141619">
    <property type="component" value="Unassembled WGS sequence"/>
</dbReference>
<dbReference type="InterPro" id="IPR006357">
    <property type="entry name" value="HAD-SF_hydro_IIA"/>
</dbReference>
<reference evidence="1" key="2">
    <citation type="journal article" date="2023" name="Syst. Appl. Microbiol.">
        <title>Govania unica gen. nov., sp. nov., a rare biosphere bacterium that represents a novel family in the class Alphaproteobacteria.</title>
        <authorList>
            <person name="Vandamme P."/>
            <person name="Peeters C."/>
            <person name="Hettiarachchi A."/>
            <person name="Cnockaert M."/>
            <person name="Carlier A."/>
        </authorList>
    </citation>
    <scope>NUCLEOTIDE SEQUENCE</scope>
    <source>
        <strain evidence="1">LMG 31809</strain>
    </source>
</reference>
<dbReference type="Gene3D" id="3.40.50.1000">
    <property type="entry name" value="HAD superfamily/HAD-like"/>
    <property type="match status" value="2"/>
</dbReference>
<dbReference type="NCBIfam" id="TIGR01460">
    <property type="entry name" value="HAD-SF-IIA"/>
    <property type="match status" value="1"/>
</dbReference>
<dbReference type="EMBL" id="JANWOI010000003">
    <property type="protein sequence ID" value="MDA5193936.1"/>
    <property type="molecule type" value="Genomic_DNA"/>
</dbReference>
<dbReference type="InterPro" id="IPR036412">
    <property type="entry name" value="HAD-like_sf"/>
</dbReference>
<dbReference type="GO" id="GO:0005737">
    <property type="term" value="C:cytoplasm"/>
    <property type="evidence" value="ECO:0007669"/>
    <property type="project" value="TreeGrafter"/>
</dbReference>
<dbReference type="AlphaFoldDB" id="A0A9X3Z796"/>
<organism evidence="1 2">
    <name type="scientific">Govanella unica</name>
    <dbReference type="NCBI Taxonomy" id="2975056"/>
    <lineage>
        <taxon>Bacteria</taxon>
        <taxon>Pseudomonadati</taxon>
        <taxon>Pseudomonadota</taxon>
        <taxon>Alphaproteobacteria</taxon>
        <taxon>Emcibacterales</taxon>
        <taxon>Govanellaceae</taxon>
        <taxon>Govanella</taxon>
    </lineage>
</organism>
<dbReference type="RefSeq" id="WP_274943643.1">
    <property type="nucleotide sequence ID" value="NZ_JANWOI010000003.1"/>
</dbReference>
<dbReference type="Pfam" id="PF13344">
    <property type="entry name" value="Hydrolase_6"/>
    <property type="match status" value="1"/>
</dbReference>
<accession>A0A9X3Z796</accession>
<evidence type="ECO:0000313" key="1">
    <source>
        <dbReference type="EMBL" id="MDA5193936.1"/>
    </source>
</evidence>
<keyword evidence="2" id="KW-1185">Reference proteome</keyword>
<dbReference type="SUPFAM" id="SSF56784">
    <property type="entry name" value="HAD-like"/>
    <property type="match status" value="1"/>
</dbReference>
<name>A0A9X3Z796_9PROT</name>
<dbReference type="PANTHER" id="PTHR19288">
    <property type="entry name" value="4-NITROPHENYLPHOSPHATASE-RELATED"/>
    <property type="match status" value="1"/>
</dbReference>
<comment type="caution">
    <text evidence="1">The sequence shown here is derived from an EMBL/GenBank/DDBJ whole genome shotgun (WGS) entry which is preliminary data.</text>
</comment>